<evidence type="ECO:0008006" key="5">
    <source>
        <dbReference type="Google" id="ProtNLM"/>
    </source>
</evidence>
<gene>
    <name evidence="3" type="ORF">JX265_005993</name>
</gene>
<dbReference type="PANTHER" id="PTHR37451">
    <property type="entry name" value="MARVEL DOMAIN"/>
    <property type="match status" value="1"/>
</dbReference>
<feature type="compositionally biased region" description="Low complexity" evidence="1">
    <location>
        <begin position="246"/>
        <end position="259"/>
    </location>
</feature>
<dbReference type="PANTHER" id="PTHR37451:SF4">
    <property type="entry name" value="MARVEL DOMAIN-CONTAINING PROTEIN"/>
    <property type="match status" value="1"/>
</dbReference>
<evidence type="ECO:0000313" key="4">
    <source>
        <dbReference type="Proteomes" id="UP000829685"/>
    </source>
</evidence>
<dbReference type="OrthoDB" id="5325022at2759"/>
<accession>A0A9P9WMG7</accession>
<protein>
    <recommendedName>
        <fullName evidence="5">MARVEL domain-containing protein</fullName>
    </recommendedName>
</protein>
<organism evidence="3 4">
    <name type="scientific">Neoarthrinium moseri</name>
    <dbReference type="NCBI Taxonomy" id="1658444"/>
    <lineage>
        <taxon>Eukaryota</taxon>
        <taxon>Fungi</taxon>
        <taxon>Dikarya</taxon>
        <taxon>Ascomycota</taxon>
        <taxon>Pezizomycotina</taxon>
        <taxon>Sordariomycetes</taxon>
        <taxon>Xylariomycetidae</taxon>
        <taxon>Amphisphaeriales</taxon>
        <taxon>Apiosporaceae</taxon>
        <taxon>Neoarthrinium</taxon>
    </lineage>
</organism>
<dbReference type="Proteomes" id="UP000829685">
    <property type="component" value="Unassembled WGS sequence"/>
</dbReference>
<name>A0A9P9WMG7_9PEZI</name>
<feature type="region of interest" description="Disordered" evidence="1">
    <location>
        <begin position="219"/>
        <end position="292"/>
    </location>
</feature>
<dbReference type="EMBL" id="JAFIMR010000013">
    <property type="protein sequence ID" value="KAI1870953.1"/>
    <property type="molecule type" value="Genomic_DNA"/>
</dbReference>
<dbReference type="AlphaFoldDB" id="A0A9P9WMG7"/>
<keyword evidence="4" id="KW-1185">Reference proteome</keyword>
<evidence type="ECO:0000313" key="3">
    <source>
        <dbReference type="EMBL" id="KAI1870953.1"/>
    </source>
</evidence>
<feature type="transmembrane region" description="Helical" evidence="2">
    <location>
        <begin position="135"/>
        <end position="160"/>
    </location>
</feature>
<comment type="caution">
    <text evidence="3">The sequence shown here is derived from an EMBL/GenBank/DDBJ whole genome shotgun (WGS) entry which is preliminary data.</text>
</comment>
<feature type="transmembrane region" description="Helical" evidence="2">
    <location>
        <begin position="85"/>
        <end position="108"/>
    </location>
</feature>
<proteinExistence type="predicted"/>
<feature type="transmembrane region" description="Helical" evidence="2">
    <location>
        <begin position="30"/>
        <end position="51"/>
    </location>
</feature>
<evidence type="ECO:0000256" key="1">
    <source>
        <dbReference type="SAM" id="MobiDB-lite"/>
    </source>
</evidence>
<feature type="compositionally biased region" description="Polar residues" evidence="1">
    <location>
        <begin position="260"/>
        <end position="270"/>
    </location>
</feature>
<reference evidence="3" key="1">
    <citation type="submission" date="2021-03" db="EMBL/GenBank/DDBJ databases">
        <title>Revisited historic fungal species revealed as producer of novel bioactive compounds through whole genome sequencing and comparative genomics.</title>
        <authorList>
            <person name="Vignolle G.A."/>
            <person name="Hochenegger N."/>
            <person name="Mach R.L."/>
            <person name="Mach-Aigner A.R."/>
            <person name="Javad Rahimi M."/>
            <person name="Salim K.A."/>
            <person name="Chan C.M."/>
            <person name="Lim L.B.L."/>
            <person name="Cai F."/>
            <person name="Druzhinina I.S."/>
            <person name="U'Ren J.M."/>
            <person name="Derntl C."/>
        </authorList>
    </citation>
    <scope>NUCLEOTIDE SEQUENCE</scope>
    <source>
        <strain evidence="3">TUCIM 5799</strain>
    </source>
</reference>
<keyword evidence="2" id="KW-0812">Transmembrane</keyword>
<sequence>MTSPAKYSSQRAAGKEHIPIFPKGFIAVRIIQLVLGVVVLGLSAFGVYFLVFSGDCLTLFTAIATIIALVYHLIAVFGAPSLYNYWAILSLDIFLVLFWLISFAVLAAEVAPYLSGVVCYSDGCYRVRLSSADKIYGACMAAAAGVGGLEFIMFIVSLAIHGVMLHRHRKAGLHCMPVHSGAHNASAAPVPAPVAGEKVHAQAQVQPQQQYPQQYTAPQGYAQQPQSGYAAQPTPPQQAYGVAQHQYPQQAPSPLSAQPTGNSYQQTTAQHPPVPGQGPYETHGHSVQPPAQ</sequence>
<keyword evidence="2" id="KW-0472">Membrane</keyword>
<keyword evidence="2" id="KW-1133">Transmembrane helix</keyword>
<feature type="transmembrane region" description="Helical" evidence="2">
    <location>
        <begin position="57"/>
        <end position="78"/>
    </location>
</feature>
<evidence type="ECO:0000256" key="2">
    <source>
        <dbReference type="SAM" id="Phobius"/>
    </source>
</evidence>